<dbReference type="Proteomes" id="UP000243426">
    <property type="component" value="Chromosome I"/>
</dbReference>
<dbReference type="RefSeq" id="WP_157718585.1">
    <property type="nucleotide sequence ID" value="NZ_LT629748.1"/>
</dbReference>
<accession>A0A1H1Q4L1</accession>
<proteinExistence type="predicted"/>
<dbReference type="EMBL" id="LT629748">
    <property type="protein sequence ID" value="SDS18187.1"/>
    <property type="molecule type" value="Genomic_DNA"/>
</dbReference>
<dbReference type="OrthoDB" id="6947896at2"/>
<protein>
    <submittedName>
        <fullName evidence="1">Uncharacterized protein</fullName>
    </submittedName>
</protein>
<evidence type="ECO:0000313" key="2">
    <source>
        <dbReference type="Proteomes" id="UP000243426"/>
    </source>
</evidence>
<evidence type="ECO:0000313" key="1">
    <source>
        <dbReference type="EMBL" id="SDS18187.1"/>
    </source>
</evidence>
<reference evidence="2" key="1">
    <citation type="submission" date="2016-10" db="EMBL/GenBank/DDBJ databases">
        <authorList>
            <person name="Varghese N."/>
            <person name="Submissions S."/>
        </authorList>
    </citation>
    <scope>NUCLEOTIDE SEQUENCE [LARGE SCALE GENOMIC DNA]</scope>
    <source>
        <strain evidence="2">2SM5</strain>
    </source>
</reference>
<keyword evidence="2" id="KW-1185">Reference proteome</keyword>
<gene>
    <name evidence="1" type="ORF">SAMN05216198_1375</name>
</gene>
<sequence length="424" mass="47002">MTAIALLDAENSPYLIADTLVSVETADPNPEKKIWLPALGSINSEWGTPPNLWHISRLARKTYFLPNSSGVLAFSGNCAVAADFLRELSRKFLTSYSYDRSLRISRQTIEDSLQNSSRVCEFSLLGVLARSDGSREAFTHNVHSQMDTINYGKCYTAGSGAELIANIITSVGNQKLREHLPISPTEDLAELISSQMLFRERNLENGHAPGTPIDLGCGGFYEWYAIRENGPHSMPPRIDIHVNFDEGRLYISRLHFSEQMESSVTRLIGSSLPSQDYSLIVYNFGLHSTEIPLNIDVTNEIKYMITQAAAVFIESIFKPNLELKGNPRPRMSGLLTPDLVAHLFDEEIEVRRARITVSALGHTVQDATISTLDAPPQVTIGRSEEKICISLGVEILETIIDALAHLAQNNSTIKDQLLRSVSQC</sequence>
<dbReference type="AlphaFoldDB" id="A0A1H1Q4L1"/>
<organism evidence="1 2">
    <name type="scientific">Halopseudomonas litoralis</name>
    <dbReference type="NCBI Taxonomy" id="797277"/>
    <lineage>
        <taxon>Bacteria</taxon>
        <taxon>Pseudomonadati</taxon>
        <taxon>Pseudomonadota</taxon>
        <taxon>Gammaproteobacteria</taxon>
        <taxon>Pseudomonadales</taxon>
        <taxon>Pseudomonadaceae</taxon>
        <taxon>Halopseudomonas</taxon>
    </lineage>
</organism>
<name>A0A1H1Q4L1_9GAMM</name>